<feature type="signal peptide" evidence="1">
    <location>
        <begin position="1"/>
        <end position="20"/>
    </location>
</feature>
<dbReference type="AlphaFoldDB" id="A0A1J1H6R9"/>
<reference evidence="3 4" key="1">
    <citation type="submission" date="2015-04" db="EMBL/GenBank/DDBJ databases">
        <authorList>
            <consortium name="Pathogen Informatics"/>
        </authorList>
    </citation>
    <scope>NUCLEOTIDE SEQUENCE [LARGE SCALE GENOMIC DNA]</scope>
    <source>
        <strain evidence="3 4">SGS1</strain>
    </source>
</reference>
<dbReference type="KEGG" id="prel:PRELSG_1000700"/>
<name>A0A1J1H6R9_PLARL</name>
<proteinExistence type="predicted"/>
<dbReference type="NCBIfam" id="TIGR01492">
    <property type="entry name" value="CPW_WPC"/>
    <property type="match status" value="2"/>
</dbReference>
<dbReference type="RefSeq" id="XP_028533358.1">
    <property type="nucleotide sequence ID" value="XM_028676917.1"/>
</dbReference>
<dbReference type="EMBL" id="LN835305">
    <property type="protein sequence ID" value="CRH00355.1"/>
    <property type="molecule type" value="Genomic_DNA"/>
</dbReference>
<dbReference type="Proteomes" id="UP000220158">
    <property type="component" value="Chromosome 10"/>
</dbReference>
<dbReference type="InterPro" id="IPR006387">
    <property type="entry name" value="CPW_WPC_dom"/>
</dbReference>
<dbReference type="VEuPathDB" id="PlasmoDB:PRELSG_1000700"/>
<gene>
    <name evidence="3" type="ORF">PRELSG_1000700</name>
</gene>
<dbReference type="GeneID" id="39736472"/>
<sequence length="249" mass="28757">MNKYFVLLFFFIFYLKISICENEKKEIFPDKELENIGGSAGDIISSSSRAPSKEHNETPDVNIAANILKGLKNIPPPIIQLNEDNLIDPEIICERDYNLPCPNDYNYIGFIHVTEDEICAPASTYDGPCKGEELNIKNMSEKTKETWSNKCQAFWPCKKCVRNFNSFCPEKWIKVKGTVRSCNPSTIYTGPCNFQMNFSGYNIRMLEEWSLKCKAWWKCDHLNFPDECPDKDSPITTAATKWRIKKNYQ</sequence>
<protein>
    <submittedName>
        <fullName evidence="3">CPW-WPC family protein, putative</fullName>
    </submittedName>
</protein>
<accession>A0A1J1H6R9</accession>
<evidence type="ECO:0000313" key="3">
    <source>
        <dbReference type="EMBL" id="CRH00355.1"/>
    </source>
</evidence>
<keyword evidence="1" id="KW-0732">Signal</keyword>
<dbReference type="OMA" id="FWPCKKC"/>
<dbReference type="SMART" id="SM01099">
    <property type="entry name" value="CPW_WPC"/>
    <property type="match status" value="2"/>
</dbReference>
<dbReference type="Pfam" id="PF09717">
    <property type="entry name" value="CPW_WPC"/>
    <property type="match status" value="2"/>
</dbReference>
<evidence type="ECO:0000313" key="4">
    <source>
        <dbReference type="Proteomes" id="UP000220158"/>
    </source>
</evidence>
<feature type="domain" description="CPW-WPC" evidence="2">
    <location>
        <begin position="93"/>
        <end position="159"/>
    </location>
</feature>
<dbReference type="OrthoDB" id="361166at2759"/>
<organism evidence="3 4">
    <name type="scientific">Plasmodium relictum</name>
    <dbReference type="NCBI Taxonomy" id="85471"/>
    <lineage>
        <taxon>Eukaryota</taxon>
        <taxon>Sar</taxon>
        <taxon>Alveolata</taxon>
        <taxon>Apicomplexa</taxon>
        <taxon>Aconoidasida</taxon>
        <taxon>Haemosporida</taxon>
        <taxon>Plasmodiidae</taxon>
        <taxon>Plasmodium</taxon>
        <taxon>Plasmodium (Haemamoeba)</taxon>
    </lineage>
</organism>
<feature type="chain" id="PRO_5012091298" evidence="1">
    <location>
        <begin position="21"/>
        <end position="249"/>
    </location>
</feature>
<evidence type="ECO:0000259" key="2">
    <source>
        <dbReference type="SMART" id="SM01099"/>
    </source>
</evidence>
<keyword evidence="4" id="KW-1185">Reference proteome</keyword>
<evidence type="ECO:0000256" key="1">
    <source>
        <dbReference type="SAM" id="SignalP"/>
    </source>
</evidence>
<feature type="domain" description="CPW-WPC" evidence="2">
    <location>
        <begin position="160"/>
        <end position="221"/>
    </location>
</feature>